<organism evidence="1 2">
    <name type="scientific">Solanum verrucosum</name>
    <dbReference type="NCBI Taxonomy" id="315347"/>
    <lineage>
        <taxon>Eukaryota</taxon>
        <taxon>Viridiplantae</taxon>
        <taxon>Streptophyta</taxon>
        <taxon>Embryophyta</taxon>
        <taxon>Tracheophyta</taxon>
        <taxon>Spermatophyta</taxon>
        <taxon>Magnoliopsida</taxon>
        <taxon>eudicotyledons</taxon>
        <taxon>Gunneridae</taxon>
        <taxon>Pentapetalae</taxon>
        <taxon>asterids</taxon>
        <taxon>lamiids</taxon>
        <taxon>Solanales</taxon>
        <taxon>Solanaceae</taxon>
        <taxon>Solanoideae</taxon>
        <taxon>Solaneae</taxon>
        <taxon>Solanum</taxon>
    </lineage>
</organism>
<name>A0AAF0TTN2_SOLVR</name>
<reference evidence="1" key="1">
    <citation type="submission" date="2023-08" db="EMBL/GenBank/DDBJ databases">
        <title>A de novo genome assembly of Solanum verrucosum Schlechtendal, a Mexican diploid species geographically isolated from the other diploid A-genome species in potato relatives.</title>
        <authorList>
            <person name="Hosaka K."/>
        </authorList>
    </citation>
    <scope>NUCLEOTIDE SEQUENCE</scope>
    <source>
        <tissue evidence="1">Young leaves</tissue>
    </source>
</reference>
<protein>
    <recommendedName>
        <fullName evidence="3">Reverse transcriptase/retrotransposon-derived protein RNase H-like domain-containing protein</fullName>
    </recommendedName>
</protein>
<dbReference type="Proteomes" id="UP001234989">
    <property type="component" value="Chromosome 6"/>
</dbReference>
<accession>A0AAF0TTN2</accession>
<dbReference type="EMBL" id="CP133617">
    <property type="protein sequence ID" value="WMV32737.1"/>
    <property type="molecule type" value="Genomic_DNA"/>
</dbReference>
<evidence type="ECO:0008006" key="3">
    <source>
        <dbReference type="Google" id="ProtNLM"/>
    </source>
</evidence>
<dbReference type="AlphaFoldDB" id="A0AAF0TTN2"/>
<evidence type="ECO:0000313" key="1">
    <source>
        <dbReference type="EMBL" id="WMV32737.1"/>
    </source>
</evidence>
<sequence length="142" mass="16157">MVYCDASYYGLGVVLMHKKNVIVYASREAKEAMIHKEGILRIKRRLCVPHVGAFIQDSFIEAHSTSLSVPIPEGKNQVADEKKQSQITEWFREAKVDRPKLQTLRMLNAKGKGRWKRPKVGTPSRSASPTYFSKGDFVASFW</sequence>
<evidence type="ECO:0000313" key="2">
    <source>
        <dbReference type="Proteomes" id="UP001234989"/>
    </source>
</evidence>
<gene>
    <name evidence="1" type="ORF">MTR67_026122</name>
</gene>
<keyword evidence="2" id="KW-1185">Reference proteome</keyword>
<proteinExistence type="predicted"/>